<feature type="compositionally biased region" description="Basic residues" evidence="1">
    <location>
        <begin position="585"/>
        <end position="596"/>
    </location>
</feature>
<feature type="compositionally biased region" description="Low complexity" evidence="1">
    <location>
        <begin position="427"/>
        <end position="441"/>
    </location>
</feature>
<dbReference type="AlphaFoldDB" id="A0A5Q4BXC1"/>
<sequence>MTEDASIPSDHESLYSPGATLWLVPHVPPKPYGMSHYPDPHNMTTDEMGSPGEDLASSQMDQAFKYPPHDFDAMKQGDENTWVQLEVIEVLAGGVGKGYSRGPQKLKCRVLKTPSVAMGKKRYEPVNVGDLVVAKVHDPLFYPRVGQGVNIVYKVTTRADMGLSDETGAYKHLFEKGITGDPHLCPQYHGTWTAAVKSTNPKFNGRTRHVGVVLVEYIDGVCLERLLFRSHDGAAFPRPGPVKVSSTSEPIELTLEFRLDTMAQLLGGCCRQYHDGVAHRVIAPENVIVSVRKDNREPRVALVGYTAAVVDHLMKEPTRFYTYYPHPPHPFVRFSIFRLQAFLGWIPAAWKRGDSRHTPDLFKWYFEIFGDLDSDHYTCFDRLEEPRDNPAPQHDYSLEEAFDLSDDEDSESLGWREEDAKSLGSIKTATTKTSTTKTSTTKTEEPETPEVHFAPVGEEDKAIDEAPDQGLAIGLGQLTIGALGPSAAMPASQLHPSMFPPVDDALESGEDLDEEKGKHEERAKVHDEQNKPSSPSKNVARASKVPGYLKSTEASQRRSIGGNNTTRQTLASNTTRSASESPTKTRTKTPKPGGKH</sequence>
<dbReference type="Proteomes" id="UP000326340">
    <property type="component" value="Unassembled WGS sequence"/>
</dbReference>
<feature type="compositionally biased region" description="Acidic residues" evidence="1">
    <location>
        <begin position="504"/>
        <end position="514"/>
    </location>
</feature>
<protein>
    <recommendedName>
        <fullName evidence="4">Protein kinase domain-containing protein</fullName>
    </recommendedName>
</protein>
<gene>
    <name evidence="2" type="ORF">CSHISOI_04497</name>
</gene>
<proteinExistence type="predicted"/>
<evidence type="ECO:0000313" key="2">
    <source>
        <dbReference type="EMBL" id="TQN70964.1"/>
    </source>
</evidence>
<accession>A0A5Q4BXC1</accession>
<feature type="compositionally biased region" description="Acidic residues" evidence="1">
    <location>
        <begin position="402"/>
        <end position="411"/>
    </location>
</feature>
<reference evidence="2 3" key="1">
    <citation type="journal article" date="2019" name="Sci. Rep.">
        <title>Colletotrichum shisoi sp. nov., an anthracnose pathogen of Perilla frutescens in Japan: molecular phylogenetic, morphological and genomic evidence.</title>
        <authorList>
            <person name="Gan P."/>
            <person name="Tsushima A."/>
            <person name="Hiroyama R."/>
            <person name="Narusaka M."/>
            <person name="Takano Y."/>
            <person name="Narusaka Y."/>
            <person name="Kawaradani M."/>
            <person name="Damm U."/>
            <person name="Shirasu K."/>
        </authorList>
    </citation>
    <scope>NUCLEOTIDE SEQUENCE [LARGE SCALE GENOMIC DNA]</scope>
    <source>
        <strain evidence="2 3">PG-2018a</strain>
    </source>
</reference>
<evidence type="ECO:0000256" key="1">
    <source>
        <dbReference type="SAM" id="MobiDB-lite"/>
    </source>
</evidence>
<keyword evidence="3" id="KW-1185">Reference proteome</keyword>
<dbReference type="EMBL" id="PUHP01000320">
    <property type="protein sequence ID" value="TQN70964.1"/>
    <property type="molecule type" value="Genomic_DNA"/>
</dbReference>
<feature type="region of interest" description="Disordered" evidence="1">
    <location>
        <begin position="402"/>
        <end position="449"/>
    </location>
</feature>
<comment type="caution">
    <text evidence="2">The sequence shown here is derived from an EMBL/GenBank/DDBJ whole genome shotgun (WGS) entry which is preliminary data.</text>
</comment>
<evidence type="ECO:0000313" key="3">
    <source>
        <dbReference type="Proteomes" id="UP000326340"/>
    </source>
</evidence>
<feature type="region of interest" description="Disordered" evidence="1">
    <location>
        <begin position="489"/>
        <end position="596"/>
    </location>
</feature>
<feature type="compositionally biased region" description="Basic and acidic residues" evidence="1">
    <location>
        <begin position="515"/>
        <end position="530"/>
    </location>
</feature>
<name>A0A5Q4BXC1_9PEZI</name>
<dbReference type="OrthoDB" id="4267316at2759"/>
<evidence type="ECO:0008006" key="4">
    <source>
        <dbReference type="Google" id="ProtNLM"/>
    </source>
</evidence>
<feature type="compositionally biased region" description="Polar residues" evidence="1">
    <location>
        <begin position="552"/>
        <end position="581"/>
    </location>
</feature>
<organism evidence="2 3">
    <name type="scientific">Colletotrichum shisoi</name>
    <dbReference type="NCBI Taxonomy" id="2078593"/>
    <lineage>
        <taxon>Eukaryota</taxon>
        <taxon>Fungi</taxon>
        <taxon>Dikarya</taxon>
        <taxon>Ascomycota</taxon>
        <taxon>Pezizomycotina</taxon>
        <taxon>Sordariomycetes</taxon>
        <taxon>Hypocreomycetidae</taxon>
        <taxon>Glomerellales</taxon>
        <taxon>Glomerellaceae</taxon>
        <taxon>Colletotrichum</taxon>
        <taxon>Colletotrichum destructivum species complex</taxon>
    </lineage>
</organism>